<dbReference type="InterPro" id="IPR050104">
    <property type="entry name" value="FMN-dep_NADH:Q_OxRdtase_AzoR1"/>
</dbReference>
<comment type="catalytic activity">
    <reaction evidence="5">
        <text>N,N-dimethyl-1,4-phenylenediamine + anthranilate + 2 NAD(+) = 2-(4-dimethylaminophenyl)diazenylbenzoate + 2 NADH + 2 H(+)</text>
        <dbReference type="Rhea" id="RHEA:55872"/>
        <dbReference type="ChEBI" id="CHEBI:15378"/>
        <dbReference type="ChEBI" id="CHEBI:15783"/>
        <dbReference type="ChEBI" id="CHEBI:16567"/>
        <dbReference type="ChEBI" id="CHEBI:57540"/>
        <dbReference type="ChEBI" id="CHEBI:57945"/>
        <dbReference type="ChEBI" id="CHEBI:71579"/>
        <dbReference type="EC" id="1.7.1.17"/>
    </reaction>
    <physiologicalReaction direction="right-to-left" evidence="5">
        <dbReference type="Rhea" id="RHEA:55874"/>
    </physiologicalReaction>
</comment>
<accession>A0ABZ2IEA2</accession>
<dbReference type="PANTHER" id="PTHR43741:SF4">
    <property type="entry name" value="FMN-DEPENDENT NADH:QUINONE OXIDOREDUCTASE"/>
    <property type="match status" value="1"/>
</dbReference>
<dbReference type="InterPro" id="IPR003680">
    <property type="entry name" value="Flavodoxin_fold"/>
</dbReference>
<organism evidence="8 9">
    <name type="scientific">Brevundimonas olei</name>
    <dbReference type="NCBI Taxonomy" id="657642"/>
    <lineage>
        <taxon>Bacteria</taxon>
        <taxon>Pseudomonadati</taxon>
        <taxon>Pseudomonadota</taxon>
        <taxon>Alphaproteobacteria</taxon>
        <taxon>Caulobacterales</taxon>
        <taxon>Caulobacteraceae</taxon>
        <taxon>Brevundimonas</taxon>
    </lineage>
</organism>
<feature type="domain" description="Flavodoxin-like fold" evidence="7">
    <location>
        <begin position="2"/>
        <end position="190"/>
    </location>
</feature>
<comment type="cofactor">
    <cofactor evidence="6">
        <name>FMN</name>
        <dbReference type="ChEBI" id="CHEBI:58210"/>
    </cofactor>
    <text evidence="6">Binds 1 FMN per subunit.</text>
</comment>
<dbReference type="SUPFAM" id="SSF52218">
    <property type="entry name" value="Flavoproteins"/>
    <property type="match status" value="1"/>
</dbReference>
<comment type="caution">
    <text evidence="6">Lacks conserved residue(s) required for the propagation of feature annotation.</text>
</comment>
<evidence type="ECO:0000256" key="6">
    <source>
        <dbReference type="HAMAP-Rule" id="MF_01216"/>
    </source>
</evidence>
<dbReference type="EC" id="1.7.1.17" evidence="6"/>
<dbReference type="Proteomes" id="UP001363460">
    <property type="component" value="Chromosome"/>
</dbReference>
<evidence type="ECO:0000259" key="7">
    <source>
        <dbReference type="Pfam" id="PF02525"/>
    </source>
</evidence>
<dbReference type="RefSeq" id="WP_338575903.1">
    <property type="nucleotide sequence ID" value="NZ_CP146369.1"/>
</dbReference>
<dbReference type="Pfam" id="PF02525">
    <property type="entry name" value="Flavodoxin_2"/>
    <property type="match status" value="1"/>
</dbReference>
<evidence type="ECO:0000256" key="1">
    <source>
        <dbReference type="ARBA" id="ARBA00022630"/>
    </source>
</evidence>
<keyword evidence="9" id="KW-1185">Reference proteome</keyword>
<dbReference type="PANTHER" id="PTHR43741">
    <property type="entry name" value="FMN-DEPENDENT NADH-AZOREDUCTASE 1"/>
    <property type="match status" value="1"/>
</dbReference>
<evidence type="ECO:0000256" key="5">
    <source>
        <dbReference type="ARBA" id="ARBA00048542"/>
    </source>
</evidence>
<dbReference type="EC" id="1.6.5.-" evidence="6"/>
<gene>
    <name evidence="6" type="primary">azoR</name>
    <name evidence="8" type="ORF">V8J38_11785</name>
</gene>
<comment type="function">
    <text evidence="6">Quinone reductase that provides resistance to thiol-specific stress caused by electrophilic quinones.</text>
</comment>
<dbReference type="InterPro" id="IPR023048">
    <property type="entry name" value="NADH:quinone_OxRdtase_FMN_depd"/>
</dbReference>
<comment type="catalytic activity">
    <reaction evidence="6">
        <text>2 a quinone + NADH + H(+) = 2 a 1,4-benzosemiquinone + NAD(+)</text>
        <dbReference type="Rhea" id="RHEA:65952"/>
        <dbReference type="ChEBI" id="CHEBI:15378"/>
        <dbReference type="ChEBI" id="CHEBI:57540"/>
        <dbReference type="ChEBI" id="CHEBI:57945"/>
        <dbReference type="ChEBI" id="CHEBI:132124"/>
        <dbReference type="ChEBI" id="CHEBI:134225"/>
    </reaction>
</comment>
<evidence type="ECO:0000256" key="2">
    <source>
        <dbReference type="ARBA" id="ARBA00022643"/>
    </source>
</evidence>
<sequence length="205" mass="23520">MLLHIVASPKGERSASRSLADRFIATWREQNPDEEIDTLALFEEDLPRFEAEHAFRKFAPIFGEEVSSEAEDAWRIVTDAVARLDRADRILLSCPMWNYSIPWALKLYLDIIVQPRVTFGYKADEMRHVGLLRNRPMQMILTRSSTMAGDYVDFQLPYLKHIFETIGIRDIRALVVPATTQPGAEAREAYVRSFDIQADDAARAF</sequence>
<keyword evidence="2 6" id="KW-0288">FMN</keyword>
<comment type="similarity">
    <text evidence="6">Belongs to the azoreductase type 1 family.</text>
</comment>
<dbReference type="InterPro" id="IPR029039">
    <property type="entry name" value="Flavoprotein-like_sf"/>
</dbReference>
<dbReference type="Gene3D" id="3.40.50.360">
    <property type="match status" value="1"/>
</dbReference>
<protein>
    <recommendedName>
        <fullName evidence="6">FMN dependent NADH:quinone oxidoreductase</fullName>
        <ecNumber evidence="6">1.6.5.-</ecNumber>
    </recommendedName>
    <alternativeName>
        <fullName evidence="6">Azo-dye reductase</fullName>
    </alternativeName>
    <alternativeName>
        <fullName evidence="6">FMN-dependent NADH-azo compound oxidoreductase</fullName>
    </alternativeName>
    <alternativeName>
        <fullName evidence="6">FMN-dependent NADH-azoreductase</fullName>
        <ecNumber evidence="6">1.7.1.17</ecNumber>
    </alternativeName>
</protein>
<evidence type="ECO:0000313" key="9">
    <source>
        <dbReference type="Proteomes" id="UP001363460"/>
    </source>
</evidence>
<dbReference type="EMBL" id="CP146369">
    <property type="protein sequence ID" value="WWT53931.1"/>
    <property type="molecule type" value="Genomic_DNA"/>
</dbReference>
<comment type="function">
    <text evidence="6">Also exhibits azoreductase activity. Catalyzes the reductive cleavage of the azo bond in aromatic azo compounds to the corresponding amines.</text>
</comment>
<dbReference type="HAMAP" id="MF_01216">
    <property type="entry name" value="Azoreductase_type1"/>
    <property type="match status" value="1"/>
</dbReference>
<feature type="binding site" evidence="6">
    <location>
        <begin position="14"/>
        <end position="16"/>
    </location>
    <ligand>
        <name>FMN</name>
        <dbReference type="ChEBI" id="CHEBI:58210"/>
    </ligand>
</feature>
<proteinExistence type="inferred from homology"/>
<evidence type="ECO:0000313" key="8">
    <source>
        <dbReference type="EMBL" id="WWT53931.1"/>
    </source>
</evidence>
<name>A0ABZ2IEA2_9CAUL</name>
<keyword evidence="3 6" id="KW-0560">Oxidoreductase</keyword>
<keyword evidence="4 6" id="KW-0520">NAD</keyword>
<reference evidence="8 9" key="1">
    <citation type="submission" date="2024-02" db="EMBL/GenBank/DDBJ databases">
        <title>Distribution and functional of Brevundimonas-related endobacteria within Verticillium dahliae.</title>
        <authorList>
            <person name="Zeng H."/>
        </authorList>
    </citation>
    <scope>NUCLEOTIDE SEQUENCE [LARGE SCALE GENOMIC DNA]</scope>
    <source>
        <strain evidence="8 9">TRM 44200</strain>
    </source>
</reference>
<keyword evidence="1 6" id="KW-0285">Flavoprotein</keyword>
<comment type="subunit">
    <text evidence="6">Homodimer.</text>
</comment>
<evidence type="ECO:0000256" key="3">
    <source>
        <dbReference type="ARBA" id="ARBA00023002"/>
    </source>
</evidence>
<evidence type="ECO:0000256" key="4">
    <source>
        <dbReference type="ARBA" id="ARBA00023027"/>
    </source>
</evidence>